<protein>
    <submittedName>
        <fullName evidence="1">Uncharacterized protein</fullName>
    </submittedName>
</protein>
<keyword evidence="2" id="KW-1185">Reference proteome</keyword>
<reference evidence="1 2" key="1">
    <citation type="submission" date="2024-01" db="EMBL/GenBank/DDBJ databases">
        <title>The genome of the rayed Mediterranean limpet Patella caerulea (Linnaeus, 1758).</title>
        <authorList>
            <person name="Anh-Thu Weber A."/>
            <person name="Halstead-Nussloch G."/>
        </authorList>
    </citation>
    <scope>NUCLEOTIDE SEQUENCE [LARGE SCALE GENOMIC DNA]</scope>
    <source>
        <strain evidence="1">AATW-2023a</strain>
        <tissue evidence="1">Whole specimen</tissue>
    </source>
</reference>
<evidence type="ECO:0000313" key="2">
    <source>
        <dbReference type="Proteomes" id="UP001347796"/>
    </source>
</evidence>
<dbReference type="AlphaFoldDB" id="A0AAN8IWS7"/>
<name>A0AAN8IWS7_PATCE</name>
<organism evidence="1 2">
    <name type="scientific">Patella caerulea</name>
    <name type="common">Rayed Mediterranean limpet</name>
    <dbReference type="NCBI Taxonomy" id="87958"/>
    <lineage>
        <taxon>Eukaryota</taxon>
        <taxon>Metazoa</taxon>
        <taxon>Spiralia</taxon>
        <taxon>Lophotrochozoa</taxon>
        <taxon>Mollusca</taxon>
        <taxon>Gastropoda</taxon>
        <taxon>Patellogastropoda</taxon>
        <taxon>Patelloidea</taxon>
        <taxon>Patellidae</taxon>
        <taxon>Patella</taxon>
    </lineage>
</organism>
<evidence type="ECO:0000313" key="1">
    <source>
        <dbReference type="EMBL" id="KAK6167520.1"/>
    </source>
</evidence>
<sequence length="416" mass="46560">MGNWISTLSSYIPYFPGNQERVTLTQHTELEPNVERIAPPTDIEVATSCERTLYQADACVKVEGHKKYIPYYKFTAEDVPSEYQNGRLFKYIINVGKRVVRIAVKVTELDIWYGTGVVTKYRGQQVIAVPRSLLTSETMATQTDIDFFYETSDYKGVFKSKGTGLVDFPNNQELILMTFDPAPGVICKSYIPDIDRFKVEVTVTDEDDNLRTGEAEVFTEEGEYYVMTNPDLIDTDFQAENCQIKFCIDGSLPPSAGTGVFYMDETDTIISFDPVPEVIKRELTKRDALWHNGGDVPVRPFIISHPHGTQKSISIGTAFSEIQKEMVARSDLKDIITPGYVSDMEDSEYIKKNILVHTASTCPGSCGGLVIAVGDDSKIRGGYSQAFIHLQGHESELLKLQTESENINVSTLIGWI</sequence>
<proteinExistence type="predicted"/>
<dbReference type="EMBL" id="JAZGQO010000018">
    <property type="protein sequence ID" value="KAK6167520.1"/>
    <property type="molecule type" value="Genomic_DNA"/>
</dbReference>
<comment type="caution">
    <text evidence="1">The sequence shown here is derived from an EMBL/GenBank/DDBJ whole genome shotgun (WGS) entry which is preliminary data.</text>
</comment>
<gene>
    <name evidence="1" type="ORF">SNE40_021524</name>
</gene>
<dbReference type="Proteomes" id="UP001347796">
    <property type="component" value="Unassembled WGS sequence"/>
</dbReference>
<accession>A0AAN8IWS7</accession>